<dbReference type="Pfam" id="PF20368">
    <property type="entry name" value="DUF6663"/>
    <property type="match status" value="1"/>
</dbReference>
<comment type="caution">
    <text evidence="1">The sequence shown here is derived from an EMBL/GenBank/DDBJ whole genome shotgun (WGS) entry which is preliminary data.</text>
</comment>
<proteinExistence type="predicted"/>
<evidence type="ECO:0000313" key="1">
    <source>
        <dbReference type="EMBL" id="MCL9815624.1"/>
    </source>
</evidence>
<dbReference type="Proteomes" id="UP001203207">
    <property type="component" value="Unassembled WGS sequence"/>
</dbReference>
<accession>A0AAE3K934</accession>
<reference evidence="1" key="2">
    <citation type="submission" date="2022-02" db="EMBL/GenBank/DDBJ databases">
        <authorList>
            <person name="Elcheninov A.G."/>
            <person name="Sorokin D.Y."/>
            <person name="Kublanov I.V."/>
        </authorList>
    </citation>
    <scope>NUCLEOTIDE SEQUENCE</scope>
    <source>
        <strain evidence="1">AArc-St2</strain>
    </source>
</reference>
<evidence type="ECO:0000313" key="2">
    <source>
        <dbReference type="Proteomes" id="UP001203207"/>
    </source>
</evidence>
<dbReference type="EMBL" id="JAKRVX010000001">
    <property type="protein sequence ID" value="MCL9815624.1"/>
    <property type="molecule type" value="Genomic_DNA"/>
</dbReference>
<reference evidence="1" key="1">
    <citation type="journal article" date="2022" name="Syst. Appl. Microbiol.">
        <title>Natronocalculus amylovorans gen. nov., sp. nov., and Natranaeroarchaeum aerophilus sp. nov., dominant culturable amylolytic natronoarchaea from hypersaline soda lakes in southwestern Siberia.</title>
        <authorList>
            <person name="Sorokin D.Y."/>
            <person name="Elcheninov A.G."/>
            <person name="Khizhniak T.V."/>
            <person name="Koenen M."/>
            <person name="Bale N.J."/>
            <person name="Damste J.S.S."/>
            <person name="Kublanov I.V."/>
        </authorList>
    </citation>
    <scope>NUCLEOTIDE SEQUENCE</scope>
    <source>
        <strain evidence="1">AArc-St2</strain>
    </source>
</reference>
<gene>
    <name evidence="1" type="ORF">AArcSt2_01560</name>
</gene>
<protein>
    <submittedName>
        <fullName evidence="1">Uncharacterized protein</fullName>
    </submittedName>
</protein>
<keyword evidence="2" id="KW-1185">Reference proteome</keyword>
<dbReference type="RefSeq" id="WP_250582474.1">
    <property type="nucleotide sequence ID" value="NZ_JAKRVX010000001.1"/>
</dbReference>
<dbReference type="AlphaFoldDB" id="A0AAE3K934"/>
<name>A0AAE3K934_9EURY</name>
<dbReference type="InterPro" id="IPR046604">
    <property type="entry name" value="DUF6663"/>
</dbReference>
<sequence>MDTTTTGRYRVLSVDAAKSVARLVNFDDATRAVDAPHDATEDDADPFAPIAVSVTPDTIHPGAVIDATIEWEGDTAQLKTVSVVKSDRFYYKRSVTGMFEAATDAWRTARAAGDAVGSTVTRSTDGEPNGVLYVFANQPGEQTFDAIRTGGIPIEPLILRAEADLSDDVDRGVFILESAEHGFVAVYIVFRNDGILAETVRDTYDIRTDE</sequence>
<organism evidence="1 2">
    <name type="scientific">Natronocalculus amylovorans</name>
    <dbReference type="NCBI Taxonomy" id="2917812"/>
    <lineage>
        <taxon>Archaea</taxon>
        <taxon>Methanobacteriati</taxon>
        <taxon>Methanobacteriota</taxon>
        <taxon>Stenosarchaea group</taxon>
        <taxon>Halobacteria</taxon>
        <taxon>Halobacteriales</taxon>
        <taxon>Haloferacaceae</taxon>
        <taxon>Natronocalculus</taxon>
    </lineage>
</organism>